<keyword evidence="3" id="KW-1185">Reference proteome</keyword>
<dbReference type="Proteomes" id="UP000274756">
    <property type="component" value="Unassembled WGS sequence"/>
</dbReference>
<reference evidence="4" key="1">
    <citation type="submission" date="2017-02" db="UniProtKB">
        <authorList>
            <consortium name="WormBaseParasite"/>
        </authorList>
    </citation>
    <scope>IDENTIFICATION</scope>
</reference>
<evidence type="ECO:0000313" key="3">
    <source>
        <dbReference type="Proteomes" id="UP000274756"/>
    </source>
</evidence>
<reference evidence="1 3" key="2">
    <citation type="submission" date="2018-11" db="EMBL/GenBank/DDBJ databases">
        <authorList>
            <consortium name="Pathogen Informatics"/>
        </authorList>
    </citation>
    <scope>NUCLEOTIDE SEQUENCE [LARGE SCALE GENOMIC DNA]</scope>
</reference>
<dbReference type="WBParaSite" id="DME_0000546301-mRNA-1">
    <property type="protein sequence ID" value="DME_0000546301-mRNA-1"/>
    <property type="gene ID" value="DME_0000546301"/>
</dbReference>
<evidence type="ECO:0000313" key="2">
    <source>
        <dbReference type="Proteomes" id="UP000038040"/>
    </source>
</evidence>
<evidence type="ECO:0000313" key="4">
    <source>
        <dbReference type="WBParaSite" id="DME_0000546301-mRNA-1"/>
    </source>
</evidence>
<protein>
    <submittedName>
        <fullName evidence="4">AsmA_2 domain-containing protein</fullName>
    </submittedName>
</protein>
<organism evidence="2 4">
    <name type="scientific">Dracunculus medinensis</name>
    <name type="common">Guinea worm</name>
    <dbReference type="NCBI Taxonomy" id="318479"/>
    <lineage>
        <taxon>Eukaryota</taxon>
        <taxon>Metazoa</taxon>
        <taxon>Ecdysozoa</taxon>
        <taxon>Nematoda</taxon>
        <taxon>Chromadorea</taxon>
        <taxon>Rhabditida</taxon>
        <taxon>Spirurina</taxon>
        <taxon>Dracunculoidea</taxon>
        <taxon>Dracunculidae</taxon>
        <taxon>Dracunculus</taxon>
    </lineage>
</organism>
<evidence type="ECO:0000313" key="1">
    <source>
        <dbReference type="EMBL" id="VDN50596.1"/>
    </source>
</evidence>
<dbReference type="Proteomes" id="UP000038040">
    <property type="component" value="Unplaced"/>
</dbReference>
<accession>A0A0N4UDP4</accession>
<name>A0A0N4UDP4_DRAME</name>
<sequence>MSNEFGSKVFPLVNMDYLGLSQYEIEIKRLFSLDRASLINHPLGGFHVGADITANVITLNVTNHRLGRQSLKETESLKENDDPIGLKFNPKKVRFDLEVKKIFYDTKDEQS</sequence>
<dbReference type="EMBL" id="UYYG01000005">
    <property type="protein sequence ID" value="VDN50596.1"/>
    <property type="molecule type" value="Genomic_DNA"/>
</dbReference>
<dbReference type="AlphaFoldDB" id="A0A0N4UDP4"/>
<gene>
    <name evidence="1" type="ORF">DME_LOCUS569</name>
</gene>
<proteinExistence type="predicted"/>